<evidence type="ECO:0000256" key="1">
    <source>
        <dbReference type="SAM" id="Phobius"/>
    </source>
</evidence>
<feature type="transmembrane region" description="Helical" evidence="1">
    <location>
        <begin position="290"/>
        <end position="311"/>
    </location>
</feature>
<reference evidence="4" key="1">
    <citation type="submission" date="2018-07" db="EMBL/GenBank/DDBJ databases">
        <title>Genome sequence of Erythrobacter strain YH-07, an antagonistic bacterium isolated from Yellow Sea.</title>
        <authorList>
            <person name="Tang T."/>
            <person name="Liu Q."/>
            <person name="Sun X."/>
        </authorList>
    </citation>
    <scope>NUCLEOTIDE SEQUENCE [LARGE SCALE GENOMIC DNA]</scope>
    <source>
        <strain evidence="4">YH-07</strain>
    </source>
</reference>
<dbReference type="PANTHER" id="PTHR33121:SF79">
    <property type="entry name" value="CYCLIC DI-GMP PHOSPHODIESTERASE PDED-RELATED"/>
    <property type="match status" value="1"/>
</dbReference>
<gene>
    <name evidence="3" type="ORF">DVR09_05275</name>
</gene>
<keyword evidence="1" id="KW-0812">Transmembrane</keyword>
<organism evidence="3 4">
    <name type="scientific">Erythrobacter aureus</name>
    <dbReference type="NCBI Taxonomy" id="2182384"/>
    <lineage>
        <taxon>Bacteria</taxon>
        <taxon>Pseudomonadati</taxon>
        <taxon>Pseudomonadota</taxon>
        <taxon>Alphaproteobacteria</taxon>
        <taxon>Sphingomonadales</taxon>
        <taxon>Erythrobacteraceae</taxon>
        <taxon>Erythrobacter/Porphyrobacter group</taxon>
        <taxon>Erythrobacter</taxon>
    </lineage>
</organism>
<dbReference type="PROSITE" id="PS50883">
    <property type="entry name" value="EAL"/>
    <property type="match status" value="1"/>
</dbReference>
<dbReference type="InterPro" id="IPR050706">
    <property type="entry name" value="Cyclic-di-GMP_PDE-like"/>
</dbReference>
<keyword evidence="4" id="KW-1185">Reference proteome</keyword>
<feature type="domain" description="EAL" evidence="2">
    <location>
        <begin position="527"/>
        <end position="780"/>
    </location>
</feature>
<accession>A0A345YD26</accession>
<evidence type="ECO:0000259" key="2">
    <source>
        <dbReference type="PROSITE" id="PS50883"/>
    </source>
</evidence>
<dbReference type="CDD" id="cd01948">
    <property type="entry name" value="EAL"/>
    <property type="match status" value="1"/>
</dbReference>
<dbReference type="KEGG" id="err:DVR09_05275"/>
<feature type="transmembrane region" description="Helical" evidence="1">
    <location>
        <begin position="318"/>
        <end position="338"/>
    </location>
</feature>
<protein>
    <submittedName>
        <fullName evidence="3">EAL domain-containing protein</fullName>
    </submittedName>
</protein>
<dbReference type="Pfam" id="PF00563">
    <property type="entry name" value="EAL"/>
    <property type="match status" value="1"/>
</dbReference>
<keyword evidence="1" id="KW-1133">Transmembrane helix</keyword>
<dbReference type="InterPro" id="IPR035919">
    <property type="entry name" value="EAL_sf"/>
</dbReference>
<evidence type="ECO:0000313" key="3">
    <source>
        <dbReference type="EMBL" id="AXK41828.1"/>
    </source>
</evidence>
<feature type="transmembrane region" description="Helical" evidence="1">
    <location>
        <begin position="32"/>
        <end position="51"/>
    </location>
</feature>
<dbReference type="GO" id="GO:0071111">
    <property type="term" value="F:cyclic-guanylate-specific phosphodiesterase activity"/>
    <property type="evidence" value="ECO:0007669"/>
    <property type="project" value="InterPro"/>
</dbReference>
<dbReference type="AlphaFoldDB" id="A0A345YD26"/>
<dbReference type="PANTHER" id="PTHR33121">
    <property type="entry name" value="CYCLIC DI-GMP PHOSPHODIESTERASE PDEF"/>
    <property type="match status" value="1"/>
</dbReference>
<dbReference type="InterPro" id="IPR001633">
    <property type="entry name" value="EAL_dom"/>
</dbReference>
<dbReference type="OrthoDB" id="7462471at2"/>
<name>A0A345YD26_9SPHN</name>
<evidence type="ECO:0000313" key="4">
    <source>
        <dbReference type="Proteomes" id="UP000254508"/>
    </source>
</evidence>
<keyword evidence="1" id="KW-0472">Membrane</keyword>
<sequence length="788" mass="86177">MGETRILKAAEAIVGGGRALLSRRLFERLRHLFWAGLITLATYAVLLFEPVDQFLWLIQSRIADRHPSGDVVFVGSDEALNDPTAPERRYKVAAALDELDRLGVGKVFLDVTFETSDNPAADARLARAIADLGPRITLVDQIVAGTGSERILRKTSPDIASPAGRVVSDQTDRNFFGFAWEIHYGYEVNGSLVRSLGAAIGGVSEPSRKKFSVDYGFASQEIPFLPLTDLNSGNPRATRPPVDITGKTVVFGHTNIVPGTQQPIPGRVNAPASVIDIYAGETLKAGNTRYLRATTILSIFALLLIAALLACRTRKRRWVAYAAIFLTIPALFVASSKLGTRLDLSYALGFLGFYAAFRWRARWKRRVEMVNSETGLPKLRALESRLIRDKTGSGHVVIAKIQNYERVLKTLRSDDKGSYVLKLVDRLRAADPNLAIYSDGHHLGWHVASDDTNAVTDHLEGLRAIFAAPVQVGGFSVDVGITFGVAAIDDDPTVRLAAAIAAAEETSEAHNPIAVAETGSQSDLLWDISLRARIDEAMEAGEIYCVYQPKIDLASKSIAGVEALVRWHDPARGFISPQHFIQQCEKAGRMEHLTRYVLQSACSAGQLLHFRGRVISMAVNISATLLGDMRIAGIVRNVLQATRFDPSYLTLEITETARISDHTVAASILEELRSLGVKISMDDFGVGAASFEAFYELPFDELKIDRLFVANMAKDPKARAIVSSIAAMGREARITVVAEGLENPQDIVLFEEAGCQQVQGFAFSRPLSLSDLLEYQDFTLNRPAANMV</sequence>
<dbReference type="Gene3D" id="3.20.20.450">
    <property type="entry name" value="EAL domain"/>
    <property type="match status" value="1"/>
</dbReference>
<dbReference type="SMART" id="SM00052">
    <property type="entry name" value="EAL"/>
    <property type="match status" value="1"/>
</dbReference>
<dbReference type="InterPro" id="IPR007890">
    <property type="entry name" value="CHASE2"/>
</dbReference>
<proteinExistence type="predicted"/>
<dbReference type="SUPFAM" id="SSF141868">
    <property type="entry name" value="EAL domain-like"/>
    <property type="match status" value="1"/>
</dbReference>
<dbReference type="SMART" id="SM01080">
    <property type="entry name" value="CHASE2"/>
    <property type="match status" value="1"/>
</dbReference>
<dbReference type="RefSeq" id="WP_115416014.1">
    <property type="nucleotide sequence ID" value="NZ_CP031357.1"/>
</dbReference>
<dbReference type="Proteomes" id="UP000254508">
    <property type="component" value="Chromosome"/>
</dbReference>
<dbReference type="EMBL" id="CP031357">
    <property type="protein sequence ID" value="AXK41828.1"/>
    <property type="molecule type" value="Genomic_DNA"/>
</dbReference>